<evidence type="ECO:0000256" key="7">
    <source>
        <dbReference type="ARBA" id="ARBA00023237"/>
    </source>
</evidence>
<dbReference type="HOGENOM" id="CLU_035981_0_1_6"/>
<evidence type="ECO:0000256" key="6">
    <source>
        <dbReference type="ARBA" id="ARBA00023136"/>
    </source>
</evidence>
<dbReference type="EMBL" id="AFOY02000015">
    <property type="protein sequence ID" value="EXF93088.1"/>
    <property type="molecule type" value="Genomic_DNA"/>
</dbReference>
<evidence type="ECO:0000256" key="3">
    <source>
        <dbReference type="ARBA" id="ARBA00022452"/>
    </source>
</evidence>
<dbReference type="PANTHER" id="PTHR35093:SF8">
    <property type="entry name" value="OUTER MEMBRANE PROTEIN NMB0088-RELATED"/>
    <property type="match status" value="1"/>
</dbReference>
<dbReference type="InterPro" id="IPR005017">
    <property type="entry name" value="OMPP1/FadL/TodX"/>
</dbReference>
<reference evidence="9 10" key="1">
    <citation type="journal article" date="2011" name="J. Bacteriol.">
        <title>Draft genome sequence of the polycyclic aromatic hydrocarbon-degrading, genetically engineered bioluminescent bioreporter Pseudomonas fluorescens HK44.</title>
        <authorList>
            <person name="Chauhan A."/>
            <person name="Layton A.C."/>
            <person name="Williams D.E."/>
            <person name="Smartt A.E."/>
            <person name="Ripp S."/>
            <person name="Karpinets T.V."/>
            <person name="Brown S.D."/>
            <person name="Sayler G.S."/>
        </authorList>
    </citation>
    <scope>NUCLEOTIDE SEQUENCE [LARGE SCALE GENOMIC DNA]</scope>
    <source>
        <strain evidence="9 10">HK44</strain>
    </source>
</reference>
<sequence length="439" mass="47020">MKLNSRAVLCLSAQRKCAAWIKFTSAMALLSASTLASANGIALNEQSASSAGTAYAGRSSSALDASTIYGNPAGLTKLQRSEISGGAGIISGSDEISDARSSVSGTNKGDSVPLAVVPFAYMSTPLDDRLSIGLGLYAPSGLINDYESSFQGRYHGSYSSTKEVTLQPTIAYRINDYVSIGGGPTINRFDANLQNYLATGALNNGQDTRVTIKGDDTAIGYNVGLLFDLSEATSWGINYHSKVNYHLKGHTEVSGSPSVIPLDGKYPAKIDLTMPESVDTSITHHFNSRWTGYLGTTWKRWSRLEKFEAINSDVSALGQSAGLERVGEPLNWHDTWSTAVGASYQLTPQWLMRAGYAYDPSPIGNADRSVRVPVGNRQVVTLGGAYLPTPDLTIDFAYGYLWDSKVSVNQPNTSGLQPAYSANYENSANGISVQATYRY</sequence>
<feature type="signal peptide" evidence="8">
    <location>
        <begin position="1"/>
        <end position="38"/>
    </location>
</feature>
<evidence type="ECO:0000313" key="9">
    <source>
        <dbReference type="EMBL" id="EXF93088.1"/>
    </source>
</evidence>
<keyword evidence="4" id="KW-0812">Transmembrane</keyword>
<protein>
    <submittedName>
        <fullName evidence="9">Ompp1/FadL/TodX family transporter</fullName>
    </submittedName>
</protein>
<name>A0A010SPQ2_PSEFL</name>
<dbReference type="eggNOG" id="COG2067">
    <property type="taxonomic scope" value="Bacteria"/>
</dbReference>
<proteinExistence type="inferred from homology"/>
<evidence type="ECO:0000256" key="1">
    <source>
        <dbReference type="ARBA" id="ARBA00004571"/>
    </source>
</evidence>
<keyword evidence="6" id="KW-0472">Membrane</keyword>
<keyword evidence="3" id="KW-1134">Transmembrane beta strand</keyword>
<dbReference type="GO" id="GO:0009279">
    <property type="term" value="C:cell outer membrane"/>
    <property type="evidence" value="ECO:0007669"/>
    <property type="project" value="UniProtKB-SubCell"/>
</dbReference>
<dbReference type="Proteomes" id="UP000022611">
    <property type="component" value="Unassembled WGS sequence"/>
</dbReference>
<dbReference type="PATRIC" id="fig|1042209.11.peg.3398"/>
<dbReference type="RefSeq" id="WP_019690682.1">
    <property type="nucleotide sequence ID" value="NZ_AFOY02000015.1"/>
</dbReference>
<evidence type="ECO:0000313" key="10">
    <source>
        <dbReference type="Proteomes" id="UP000022611"/>
    </source>
</evidence>
<evidence type="ECO:0000256" key="2">
    <source>
        <dbReference type="ARBA" id="ARBA00008163"/>
    </source>
</evidence>
<organism evidence="9 10">
    <name type="scientific">Pseudomonas fluorescens HK44</name>
    <dbReference type="NCBI Taxonomy" id="1042209"/>
    <lineage>
        <taxon>Bacteria</taxon>
        <taxon>Pseudomonadati</taxon>
        <taxon>Pseudomonadota</taxon>
        <taxon>Gammaproteobacteria</taxon>
        <taxon>Pseudomonadales</taxon>
        <taxon>Pseudomonadaceae</taxon>
        <taxon>Pseudomonas</taxon>
    </lineage>
</organism>
<evidence type="ECO:0000256" key="5">
    <source>
        <dbReference type="ARBA" id="ARBA00022729"/>
    </source>
</evidence>
<dbReference type="SUPFAM" id="SSF56935">
    <property type="entry name" value="Porins"/>
    <property type="match status" value="1"/>
</dbReference>
<comment type="similarity">
    <text evidence="2">Belongs to the OmpP1/FadL family.</text>
</comment>
<evidence type="ECO:0000256" key="8">
    <source>
        <dbReference type="SAM" id="SignalP"/>
    </source>
</evidence>
<comment type="caution">
    <text evidence="9">The sequence shown here is derived from an EMBL/GenBank/DDBJ whole genome shotgun (WGS) entry which is preliminary data.</text>
</comment>
<accession>A0A010SPQ2</accession>
<dbReference type="OrthoDB" id="19849at2"/>
<evidence type="ECO:0000256" key="4">
    <source>
        <dbReference type="ARBA" id="ARBA00022692"/>
    </source>
</evidence>
<gene>
    <name evidence="9" type="ORF">HK44_005175</name>
</gene>
<keyword evidence="7" id="KW-0998">Cell outer membrane</keyword>
<dbReference type="Pfam" id="PF03349">
    <property type="entry name" value="Toluene_X"/>
    <property type="match status" value="1"/>
</dbReference>
<keyword evidence="5 8" id="KW-0732">Signal</keyword>
<dbReference type="PANTHER" id="PTHR35093">
    <property type="entry name" value="OUTER MEMBRANE PROTEIN NMB0088-RELATED"/>
    <property type="match status" value="1"/>
</dbReference>
<dbReference type="GO" id="GO:0015483">
    <property type="term" value="F:long-chain fatty acid transporting porin activity"/>
    <property type="evidence" value="ECO:0007669"/>
    <property type="project" value="TreeGrafter"/>
</dbReference>
<dbReference type="AlphaFoldDB" id="A0A010SPQ2"/>
<dbReference type="Gene3D" id="2.40.160.60">
    <property type="entry name" value="Outer membrane protein transport protein (OMPP1/FadL/TodX)"/>
    <property type="match status" value="1"/>
</dbReference>
<comment type="subcellular location">
    <subcellularLocation>
        <location evidence="1">Cell outer membrane</location>
        <topology evidence="1">Multi-pass membrane protein</topology>
    </subcellularLocation>
</comment>
<feature type="chain" id="PRO_5001458019" evidence="8">
    <location>
        <begin position="39"/>
        <end position="439"/>
    </location>
</feature>